<evidence type="ECO:0000313" key="1">
    <source>
        <dbReference type="EMBL" id="MCP8938050.1"/>
    </source>
</evidence>
<dbReference type="EMBL" id="JANCLU010000004">
    <property type="protein sequence ID" value="MCP8938050.1"/>
    <property type="molecule type" value="Genomic_DNA"/>
</dbReference>
<evidence type="ECO:0000313" key="2">
    <source>
        <dbReference type="Proteomes" id="UP001205890"/>
    </source>
</evidence>
<organism evidence="1 2">
    <name type="scientific">Alsobacter ponti</name>
    <dbReference type="NCBI Taxonomy" id="2962936"/>
    <lineage>
        <taxon>Bacteria</taxon>
        <taxon>Pseudomonadati</taxon>
        <taxon>Pseudomonadota</taxon>
        <taxon>Alphaproteobacteria</taxon>
        <taxon>Hyphomicrobiales</taxon>
        <taxon>Alsobacteraceae</taxon>
        <taxon>Alsobacter</taxon>
    </lineage>
</organism>
<dbReference type="Proteomes" id="UP001205890">
    <property type="component" value="Unassembled WGS sequence"/>
</dbReference>
<name>A0ABT1L984_9HYPH</name>
<sequence>MQAVLALVFGIFIVGMVGFSHASTIHNAAHDVRHSAGFPCH</sequence>
<accession>A0ABT1L984</accession>
<dbReference type="NCBIfam" id="TIGR02459">
    <property type="entry name" value="CbtB"/>
    <property type="match status" value="1"/>
</dbReference>
<reference evidence="1 2" key="1">
    <citation type="submission" date="2022-07" db="EMBL/GenBank/DDBJ databases">
        <authorList>
            <person name="Li W.-J."/>
            <person name="Deng Q.-Q."/>
        </authorList>
    </citation>
    <scope>NUCLEOTIDE SEQUENCE [LARGE SCALE GENOMIC DNA]</scope>
    <source>
        <strain evidence="1 2">SYSU M60028</strain>
    </source>
</reference>
<dbReference type="InterPro" id="IPR012667">
    <property type="entry name" value="CbtB_put"/>
</dbReference>
<comment type="caution">
    <text evidence="1">The sequence shown here is derived from an EMBL/GenBank/DDBJ whole genome shotgun (WGS) entry which is preliminary data.</text>
</comment>
<protein>
    <submittedName>
        <fullName evidence="1">CbtB-domain containing protein</fullName>
    </submittedName>
</protein>
<dbReference type="Pfam" id="PF09489">
    <property type="entry name" value="CbtB"/>
    <property type="match status" value="1"/>
</dbReference>
<proteinExistence type="predicted"/>
<keyword evidence="2" id="KW-1185">Reference proteome</keyword>
<gene>
    <name evidence="1" type="ORF">NK718_05945</name>
</gene>